<accession>A0AAW0B279</accession>
<dbReference type="Proteomes" id="UP001383192">
    <property type="component" value="Unassembled WGS sequence"/>
</dbReference>
<name>A0AAW0B279_9AGAR</name>
<keyword evidence="3" id="KW-1185">Reference proteome</keyword>
<reference evidence="2 3" key="1">
    <citation type="submission" date="2024-01" db="EMBL/GenBank/DDBJ databases">
        <title>A draft genome for a cacao thread blight-causing isolate of Paramarasmius palmivorus.</title>
        <authorList>
            <person name="Baruah I.K."/>
            <person name="Bukari Y."/>
            <person name="Amoako-Attah I."/>
            <person name="Meinhardt L.W."/>
            <person name="Bailey B.A."/>
            <person name="Cohen S.P."/>
        </authorList>
    </citation>
    <scope>NUCLEOTIDE SEQUENCE [LARGE SCALE GENOMIC DNA]</scope>
    <source>
        <strain evidence="2 3">GH-12</strain>
    </source>
</reference>
<evidence type="ECO:0000313" key="3">
    <source>
        <dbReference type="Proteomes" id="UP001383192"/>
    </source>
</evidence>
<evidence type="ECO:0000313" key="2">
    <source>
        <dbReference type="EMBL" id="KAK7019822.1"/>
    </source>
</evidence>
<comment type="caution">
    <text evidence="2">The sequence shown here is derived from an EMBL/GenBank/DDBJ whole genome shotgun (WGS) entry which is preliminary data.</text>
</comment>
<feature type="compositionally biased region" description="Acidic residues" evidence="1">
    <location>
        <begin position="87"/>
        <end position="96"/>
    </location>
</feature>
<proteinExistence type="predicted"/>
<evidence type="ECO:0000256" key="1">
    <source>
        <dbReference type="SAM" id="MobiDB-lite"/>
    </source>
</evidence>
<organism evidence="2 3">
    <name type="scientific">Paramarasmius palmivorus</name>
    <dbReference type="NCBI Taxonomy" id="297713"/>
    <lineage>
        <taxon>Eukaryota</taxon>
        <taxon>Fungi</taxon>
        <taxon>Dikarya</taxon>
        <taxon>Basidiomycota</taxon>
        <taxon>Agaricomycotina</taxon>
        <taxon>Agaricomycetes</taxon>
        <taxon>Agaricomycetidae</taxon>
        <taxon>Agaricales</taxon>
        <taxon>Marasmiineae</taxon>
        <taxon>Marasmiaceae</taxon>
        <taxon>Paramarasmius</taxon>
    </lineage>
</organism>
<dbReference type="EMBL" id="JAYKXP010000196">
    <property type="protein sequence ID" value="KAK7019822.1"/>
    <property type="molecule type" value="Genomic_DNA"/>
</dbReference>
<feature type="region of interest" description="Disordered" evidence="1">
    <location>
        <begin position="87"/>
        <end position="108"/>
    </location>
</feature>
<dbReference type="AlphaFoldDB" id="A0AAW0B279"/>
<protein>
    <submittedName>
        <fullName evidence="2">Uncharacterized protein</fullName>
    </submittedName>
</protein>
<gene>
    <name evidence="2" type="ORF">VNI00_017911</name>
</gene>
<sequence>MSFHRLKGAALRYTYAVTWHVQDFVWRHPCFEGSQDPLELPGVSEDGSVLHIEAAGGESGGSVEPDSVSSVGIVLDNVLQQADETLQDVEESDEGDSGSSESSDLDSVDSTSSAHWELWKYRCGYGVCTHAEYRPPLTLDASILDYLEGLYPLMEREHDSKRDVVYMQDAFESLYRSGMVGSARYPSGHVVSMIHQCLEDVDLTCVCDDPKISLQFMLDEDGCKVVTVCTILIPIDLLASLRAELRGWSYSEMEMMESGLVVLLGGVA</sequence>